<sequence length="645" mass="68645">MGAGVCDLCHVNPKFVDGGKTYPYCGKACASRAKARGAQVQGHAAPSGGCAVPGCPKAPFVDATGKAGLYCGRSHAELAKNACLVCHKAPRHGHYPWCGKTCGAKAESQATPLLKVPKGHVMFQDVEAQFKTSWKLPLCSPPEVKYIYKIVWSPSSRANYDKYRASVEARGNFTAKGLSAGNECRRWHGTVRECHVGEPGHDQLCGSPTCRLCTIMKTSFHLSTAGKNFALLRFGPGIYTSSDSATSNGYSRNTQTSPVKALLLNKVVVGKCHKNPTFNPLLKAAPAGYDSVVAPAILFAGGDELIVYDDDATLRSSRLLDTLSFMGSATCDFCHSKPKFVQGGKTHPYCGKTCAGKAKVKGGVHPSQAGGCAIPGCPKAPFVDATGKTSLYCGVAHRELAKNACLMCRKAPRNGHHPWCGRTCGAKAESQATLLLEVTNVHATFKDVEAQFKASWRNPSSPPPEVKYIYKIVESATSRASYDKYRASVEARGNFAAKGRSAGNECRRWHGTVRECHVGEPGHDQLCGSGTCRLCTIMKTSFNLSAAGKNYATLRFGAGIYTSSTSATSNGYSRNTQASPVKALLLNKVVVGRCLKDGTSNTGLTAAPAGYDSVVATANTWGGDDELIVYSNDSVRPSYLVMYAA</sequence>
<dbReference type="AlphaFoldDB" id="F8P8D8"/>
<feature type="domain" description="PARP catalytic" evidence="1">
    <location>
        <begin position="205"/>
        <end position="294"/>
    </location>
</feature>
<dbReference type="Proteomes" id="UP000008064">
    <property type="component" value="Unassembled WGS sequence"/>
</dbReference>
<dbReference type="RefSeq" id="XP_007322660.1">
    <property type="nucleotide sequence ID" value="XM_007322598.1"/>
</dbReference>
<evidence type="ECO:0000313" key="2">
    <source>
        <dbReference type="EMBL" id="EGO20694.1"/>
    </source>
</evidence>
<dbReference type="OrthoDB" id="9514740at2759"/>
<accession>F8P8D8</accession>
<dbReference type="EMBL" id="GL945440">
    <property type="protein sequence ID" value="EGO20694.1"/>
    <property type="molecule type" value="Genomic_DNA"/>
</dbReference>
<name>F8P8D8_SERL9</name>
<dbReference type="GO" id="GO:0003950">
    <property type="term" value="F:NAD+ poly-ADP-ribosyltransferase activity"/>
    <property type="evidence" value="ECO:0007669"/>
    <property type="project" value="InterPro"/>
</dbReference>
<gene>
    <name evidence="2" type="ORF">SERLADRAFT_442034</name>
</gene>
<dbReference type="HOGENOM" id="CLU_424622_0_0_1"/>
<organism>
    <name type="scientific">Serpula lacrymans var. lacrymans (strain S7.9)</name>
    <name type="common">Dry rot fungus</name>
    <dbReference type="NCBI Taxonomy" id="578457"/>
    <lineage>
        <taxon>Eukaryota</taxon>
        <taxon>Fungi</taxon>
        <taxon>Dikarya</taxon>
        <taxon>Basidiomycota</taxon>
        <taxon>Agaricomycotina</taxon>
        <taxon>Agaricomycetes</taxon>
        <taxon>Agaricomycetidae</taxon>
        <taxon>Boletales</taxon>
        <taxon>Coniophorineae</taxon>
        <taxon>Serpulaceae</taxon>
        <taxon>Serpula</taxon>
    </lineage>
</organism>
<feature type="domain" description="PARP catalytic" evidence="1">
    <location>
        <begin position="527"/>
        <end position="619"/>
    </location>
</feature>
<proteinExistence type="predicted"/>
<dbReference type="Gene3D" id="3.90.228.10">
    <property type="match status" value="2"/>
</dbReference>
<dbReference type="PANTHER" id="PTHR31681">
    <property type="entry name" value="C2H2-LIKE ZINC FINGER PROTEIN"/>
    <property type="match status" value="1"/>
</dbReference>
<evidence type="ECO:0000259" key="1">
    <source>
        <dbReference type="Pfam" id="PF00644"/>
    </source>
</evidence>
<dbReference type="KEGG" id="sla:SERLADRAFT_442034"/>
<dbReference type="Pfam" id="PF00644">
    <property type="entry name" value="PARP"/>
    <property type="match status" value="2"/>
</dbReference>
<dbReference type="GeneID" id="18815644"/>
<dbReference type="SUPFAM" id="SSF56399">
    <property type="entry name" value="ADP-ribosylation"/>
    <property type="match status" value="2"/>
</dbReference>
<dbReference type="PANTHER" id="PTHR31681:SF3">
    <property type="entry name" value="OS04G0690100 PROTEIN"/>
    <property type="match status" value="1"/>
</dbReference>
<dbReference type="InterPro" id="IPR012317">
    <property type="entry name" value="Poly(ADP-ribose)pol_cat_dom"/>
</dbReference>
<reference evidence="2" key="1">
    <citation type="submission" date="2011-04" db="EMBL/GenBank/DDBJ databases">
        <title>Evolution of plant cell wall degrading machinery underlies the functional diversity of forest fungi.</title>
        <authorList>
            <consortium name="US DOE Joint Genome Institute (JGI-PGF)"/>
            <person name="Eastwood D.C."/>
            <person name="Floudas D."/>
            <person name="Binder M."/>
            <person name="Majcherczyk A."/>
            <person name="Schneider P."/>
            <person name="Aerts A."/>
            <person name="Asiegbu F.O."/>
            <person name="Baker S.E."/>
            <person name="Barry K."/>
            <person name="Bendiksby M."/>
            <person name="Blumentritt M."/>
            <person name="Coutinho P.M."/>
            <person name="Cullen D."/>
            <person name="Cullen D."/>
            <person name="Gathman A."/>
            <person name="Goodell B."/>
            <person name="Henrissat B."/>
            <person name="Ihrmark K."/>
            <person name="Kauserud H."/>
            <person name="Kohler A."/>
            <person name="LaButti K."/>
            <person name="Lapidus A."/>
            <person name="Lavin J.L."/>
            <person name="Lee Y.-H."/>
            <person name="Lindquist E."/>
            <person name="Lilly W."/>
            <person name="Lucas S."/>
            <person name="Morin E."/>
            <person name="Murat C."/>
            <person name="Oguiza J.A."/>
            <person name="Park J."/>
            <person name="Pisabarro A.G."/>
            <person name="Riley R."/>
            <person name="Rosling A."/>
            <person name="Salamov A."/>
            <person name="Schmidt O."/>
            <person name="Schmutz J."/>
            <person name="Skrede I."/>
            <person name="Stenlid J."/>
            <person name="Wiebenga A."/>
            <person name="Xie X."/>
            <person name="Kues U."/>
            <person name="Hibbett D.S."/>
            <person name="Hoffmeister D."/>
            <person name="Hogberg N."/>
            <person name="Martin F."/>
            <person name="Grigoriev I.V."/>
            <person name="Watkinson S.C."/>
        </authorList>
    </citation>
    <scope>NUCLEOTIDE SEQUENCE</scope>
    <source>
        <strain evidence="2">S7.9</strain>
    </source>
</reference>
<protein>
    <recommendedName>
        <fullName evidence="1">PARP catalytic domain-containing protein</fullName>
    </recommendedName>
</protein>